<comment type="caution">
    <text evidence="1">The sequence shown here is derived from an EMBL/GenBank/DDBJ whole genome shotgun (WGS) entry which is preliminary data.</text>
</comment>
<reference evidence="1 2" key="1">
    <citation type="journal article" date="2021" name="Hortic Res">
        <title>High-quality reference genome and annotation aids understanding of berry development for evergreen blueberry (Vaccinium darrowii).</title>
        <authorList>
            <person name="Yu J."/>
            <person name="Hulse-Kemp A.M."/>
            <person name="Babiker E."/>
            <person name="Staton M."/>
        </authorList>
    </citation>
    <scope>NUCLEOTIDE SEQUENCE [LARGE SCALE GENOMIC DNA]</scope>
    <source>
        <strain evidence="2">cv. NJ 8807/NJ 8810</strain>
        <tissue evidence="1">Young leaf</tissue>
    </source>
</reference>
<evidence type="ECO:0000313" key="2">
    <source>
        <dbReference type="Proteomes" id="UP000828048"/>
    </source>
</evidence>
<gene>
    <name evidence="1" type="ORF">Vadar_017253</name>
</gene>
<protein>
    <submittedName>
        <fullName evidence="1">Uncharacterized protein</fullName>
    </submittedName>
</protein>
<proteinExistence type="predicted"/>
<evidence type="ECO:0000313" key="1">
    <source>
        <dbReference type="EMBL" id="KAH7837725.1"/>
    </source>
</evidence>
<dbReference type="Proteomes" id="UP000828048">
    <property type="component" value="Chromosome 6"/>
</dbReference>
<organism evidence="1 2">
    <name type="scientific">Vaccinium darrowii</name>
    <dbReference type="NCBI Taxonomy" id="229202"/>
    <lineage>
        <taxon>Eukaryota</taxon>
        <taxon>Viridiplantae</taxon>
        <taxon>Streptophyta</taxon>
        <taxon>Embryophyta</taxon>
        <taxon>Tracheophyta</taxon>
        <taxon>Spermatophyta</taxon>
        <taxon>Magnoliopsida</taxon>
        <taxon>eudicotyledons</taxon>
        <taxon>Gunneridae</taxon>
        <taxon>Pentapetalae</taxon>
        <taxon>asterids</taxon>
        <taxon>Ericales</taxon>
        <taxon>Ericaceae</taxon>
        <taxon>Vaccinioideae</taxon>
        <taxon>Vaccinieae</taxon>
        <taxon>Vaccinium</taxon>
    </lineage>
</organism>
<sequence length="248" mass="27312">MWNKRISEGWLEKDQVIPLKNWWRKIKSSQVLWKTMCCCLAEDVESDLSRLEGVAETVGDKVEDSASGKRGTGVLSLKRSTDPEAASDAPRPSTQELKKENIDVALALTKVMMWSTWAPSLKSPRNSSKPKTSTDLATSPSWPKKTNPLLDGLDQILAVIDILSCPRNVLTTTSTTTPSSKSTTITTTRTSSSSRNTTAALPSSSTPTRIAPAFCFVASDLVKKLSFDNKLNFYSKVDLFPTRIVHFL</sequence>
<accession>A0ACB7XAT3</accession>
<keyword evidence="2" id="KW-1185">Reference proteome</keyword>
<name>A0ACB7XAT3_9ERIC</name>
<dbReference type="EMBL" id="CM037156">
    <property type="protein sequence ID" value="KAH7837725.1"/>
    <property type="molecule type" value="Genomic_DNA"/>
</dbReference>